<dbReference type="EMBL" id="JAPFFI010000027">
    <property type="protein sequence ID" value="KAJ6304193.1"/>
    <property type="molecule type" value="Genomic_DNA"/>
</dbReference>
<name>A0ABQ8ZQV3_9ROSI</name>
<reference evidence="1" key="1">
    <citation type="submission" date="2022-10" db="EMBL/GenBank/DDBJ databases">
        <authorList>
            <person name="Hyden B.L."/>
            <person name="Feng K."/>
            <person name="Yates T."/>
            <person name="Jawdy S."/>
            <person name="Smart L.B."/>
            <person name="Muchero W."/>
        </authorList>
    </citation>
    <scope>NUCLEOTIDE SEQUENCE</scope>
    <source>
        <tissue evidence="1">Shoot tip</tissue>
    </source>
</reference>
<evidence type="ECO:0000313" key="1">
    <source>
        <dbReference type="EMBL" id="KAJ6304193.1"/>
    </source>
</evidence>
<comment type="caution">
    <text evidence="1">The sequence shown here is derived from an EMBL/GenBank/DDBJ whole genome shotgun (WGS) entry which is preliminary data.</text>
</comment>
<organism evidence="1 2">
    <name type="scientific">Salix suchowensis</name>
    <dbReference type="NCBI Taxonomy" id="1278906"/>
    <lineage>
        <taxon>Eukaryota</taxon>
        <taxon>Viridiplantae</taxon>
        <taxon>Streptophyta</taxon>
        <taxon>Embryophyta</taxon>
        <taxon>Tracheophyta</taxon>
        <taxon>Spermatophyta</taxon>
        <taxon>Magnoliopsida</taxon>
        <taxon>eudicotyledons</taxon>
        <taxon>Gunneridae</taxon>
        <taxon>Pentapetalae</taxon>
        <taxon>rosids</taxon>
        <taxon>fabids</taxon>
        <taxon>Malpighiales</taxon>
        <taxon>Salicaceae</taxon>
        <taxon>Saliceae</taxon>
        <taxon>Salix</taxon>
    </lineage>
</organism>
<keyword evidence="2" id="KW-1185">Reference proteome</keyword>
<dbReference type="PANTHER" id="PTHR32440:SF11">
    <property type="entry name" value="METALLOPHOSPHOESTERASE DOMAIN-CONTAINING PROTEIN"/>
    <property type="match status" value="1"/>
</dbReference>
<dbReference type="PANTHER" id="PTHR32440">
    <property type="entry name" value="PHOSPHATASE DCR2-RELATED-RELATED"/>
    <property type="match status" value="1"/>
</dbReference>
<dbReference type="Proteomes" id="UP001141253">
    <property type="component" value="Chromosome 16"/>
</dbReference>
<proteinExistence type="predicted"/>
<protein>
    <submittedName>
        <fullName evidence="1">Uncharacterized protein</fullName>
    </submittedName>
</protein>
<accession>A0ABQ8ZQV3</accession>
<gene>
    <name evidence="1" type="ORF">OIU77_017962</name>
</gene>
<evidence type="ECO:0000313" key="2">
    <source>
        <dbReference type="Proteomes" id="UP001141253"/>
    </source>
</evidence>
<sequence>MMKLQADDAPLSLLTAALQQEQKPEEMKSLRVRAGAPFKIALFADLHFGENAWTDWGPQQDVNSVKVMSSVLDDESPGDAIIPSLK</sequence>
<reference evidence="1" key="2">
    <citation type="journal article" date="2023" name="Int. J. Mol. Sci.">
        <title>De Novo Assembly and Annotation of 11 Diverse Shrub Willow (Salix) Genomes Reveals Novel Gene Organization in Sex-Linked Regions.</title>
        <authorList>
            <person name="Hyden B."/>
            <person name="Feng K."/>
            <person name="Yates T.B."/>
            <person name="Jawdy S."/>
            <person name="Cereghino C."/>
            <person name="Smart L.B."/>
            <person name="Muchero W."/>
        </authorList>
    </citation>
    <scope>NUCLEOTIDE SEQUENCE</scope>
    <source>
        <tissue evidence="1">Shoot tip</tissue>
    </source>
</reference>